<proteinExistence type="predicted"/>
<dbReference type="RefSeq" id="WP_205722756.1">
    <property type="nucleotide sequence ID" value="NZ_CP070608.1"/>
</dbReference>
<keyword evidence="2" id="KW-0732">Signal</keyword>
<feature type="signal peptide" evidence="2">
    <location>
        <begin position="1"/>
        <end position="23"/>
    </location>
</feature>
<reference evidence="4" key="1">
    <citation type="submission" date="2021-02" db="EMBL/GenBank/DDBJ databases">
        <title>Fulvivirga sp. S481 isolated from sea water.</title>
        <authorList>
            <person name="Bae S.S."/>
            <person name="Baek K."/>
        </authorList>
    </citation>
    <scope>NUCLEOTIDE SEQUENCE</scope>
    <source>
        <strain evidence="4">S481</strain>
    </source>
</reference>
<organism evidence="4 5">
    <name type="scientific">Fulvivirga lutea</name>
    <dbReference type="NCBI Taxonomy" id="2810512"/>
    <lineage>
        <taxon>Bacteria</taxon>
        <taxon>Pseudomonadati</taxon>
        <taxon>Bacteroidota</taxon>
        <taxon>Cytophagia</taxon>
        <taxon>Cytophagales</taxon>
        <taxon>Fulvivirgaceae</taxon>
        <taxon>Fulvivirga</taxon>
    </lineage>
</organism>
<accession>A0A974WI81</accession>
<evidence type="ECO:0000313" key="4">
    <source>
        <dbReference type="EMBL" id="QSE98243.1"/>
    </source>
</evidence>
<feature type="region of interest" description="Disordered" evidence="1">
    <location>
        <begin position="606"/>
        <end position="693"/>
    </location>
</feature>
<protein>
    <submittedName>
        <fullName evidence="4">T9SS type A sorting domain-containing protein</fullName>
    </submittedName>
</protein>
<dbReference type="NCBIfam" id="TIGR04183">
    <property type="entry name" value="Por_Secre_tail"/>
    <property type="match status" value="1"/>
</dbReference>
<feature type="domain" description="Secretion system C-terminal sorting" evidence="3">
    <location>
        <begin position="828"/>
        <end position="904"/>
    </location>
</feature>
<name>A0A974WI81_9BACT</name>
<evidence type="ECO:0000259" key="3">
    <source>
        <dbReference type="Pfam" id="PF18962"/>
    </source>
</evidence>
<dbReference type="Proteomes" id="UP000662783">
    <property type="component" value="Chromosome"/>
</dbReference>
<feature type="compositionally biased region" description="Acidic residues" evidence="1">
    <location>
        <begin position="609"/>
        <end position="644"/>
    </location>
</feature>
<dbReference type="Gene3D" id="2.60.40.740">
    <property type="match status" value="5"/>
</dbReference>
<evidence type="ECO:0000256" key="2">
    <source>
        <dbReference type="SAM" id="SignalP"/>
    </source>
</evidence>
<dbReference type="InterPro" id="IPR026444">
    <property type="entry name" value="Secre_tail"/>
</dbReference>
<evidence type="ECO:0000313" key="5">
    <source>
        <dbReference type="Proteomes" id="UP000662783"/>
    </source>
</evidence>
<feature type="compositionally biased region" description="Gly residues" evidence="1">
    <location>
        <begin position="645"/>
        <end position="661"/>
    </location>
</feature>
<dbReference type="AlphaFoldDB" id="A0A974WI81"/>
<dbReference type="EMBL" id="CP070608">
    <property type="protein sequence ID" value="QSE98243.1"/>
    <property type="molecule type" value="Genomic_DNA"/>
</dbReference>
<dbReference type="InterPro" id="IPR025667">
    <property type="entry name" value="SprB_repeat"/>
</dbReference>
<dbReference type="KEGG" id="fuv:JR347_03955"/>
<evidence type="ECO:0000256" key="1">
    <source>
        <dbReference type="SAM" id="MobiDB-lite"/>
    </source>
</evidence>
<dbReference type="Pfam" id="PF18962">
    <property type="entry name" value="Por_Secre_tail"/>
    <property type="match status" value="1"/>
</dbReference>
<feature type="chain" id="PRO_5037915027" evidence="2">
    <location>
        <begin position="24"/>
        <end position="909"/>
    </location>
</feature>
<sequence length="909" mass="95191">MKKVLSVYVVLCWLLSVSNTAYSKDCGVSCFHSEVLSAESSGEGCTTYTLQITADGSCKHALSHYSVGLPTCAEITNVSNSENWKIEYGTDPTSGISGFKVDDIQGFGEEPGTFTVTYTLCEGSCDSGADCYAPQVAYKAATCVYYEDVEHSCTNLEADLTVVQNNCTDDFSGSISVNIIDGVEPFSYAWSNGASGSDINNLPNGEYTVTITDATGETLELSAEITSPEAITIDFIITEASCAGQTDGSVDATISGGVAPYTFSWSNGVTSEDLPAVGGGYYLLNVTDANGCTTTAPALVENSVFINVNGNVTNTGCSTVNGSIDITIDGGTGPYTFQWSNGDATEDLSGLSQGNYNVVVTDANGCFSSRNFFVNENNPIRLSAVSSPTACIEDNSGSIDLTVVGGEEPYTFNWSNGEATEDISNLAAGQYSVTVTDATGCDISSTFRVQTNTFPANSIVSQPTCAGANDGSIELIVSGGTPPYTYNWSNGSTAQVVTDLEPGLYNLEIEDASGCTKSLAYFLVDPSPVTISAAVSNPSCEQGDFVISVSGSGGTAPYTFDWDNGLTGNVITALDSGMYVVTMSDAKGCTITLEVYAGNEAASCKNDDGGDDDSGDGSGDDGSGDDSDGGDDGSGDGSGDDSGDGDGSGDGSGDGGDNGDGSGDDSGDDGSDDDPDDGNDDGSDDNTDCNNPFDTEISLIEESNGCYTYNAVITYSGNKVHGLSHWTINTTCGSLSDVSNSENWHIEYGLDPTTGLDGFKVDDINGFGEGSFSEQFEVTFTICSSDPDCINELENGGFEVAYKFGQCVSYENVSTEVDWSERMEINAYPNPFSGSSTVSIYTPKSTSVKVEVFNRQGLKVKELYNGHSSENETLDIRFDAYDLPSDVYTYKISTDYGVKHGKIILANHN</sequence>
<gene>
    <name evidence="4" type="ORF">JR347_03955</name>
</gene>
<keyword evidence="5" id="KW-1185">Reference proteome</keyword>
<feature type="compositionally biased region" description="Acidic residues" evidence="1">
    <location>
        <begin position="662"/>
        <end position="687"/>
    </location>
</feature>
<dbReference type="Pfam" id="PF13573">
    <property type="entry name" value="SprB"/>
    <property type="match status" value="6"/>
</dbReference>